<dbReference type="Pfam" id="PF07505">
    <property type="entry name" value="DUF5131"/>
    <property type="match status" value="1"/>
</dbReference>
<keyword evidence="3" id="KW-1185">Reference proteome</keyword>
<dbReference type="Proteomes" id="UP000606008">
    <property type="component" value="Unassembled WGS sequence"/>
</dbReference>
<dbReference type="EMBL" id="WAEL01000001">
    <property type="protein sequence ID" value="NID09349.1"/>
    <property type="molecule type" value="Genomic_DNA"/>
</dbReference>
<reference evidence="3" key="1">
    <citation type="submission" date="2019-09" db="EMBL/GenBank/DDBJ databases">
        <authorList>
            <person name="Jung D.-H."/>
        </authorList>
    </citation>
    <scope>NUCLEOTIDE SEQUENCE [LARGE SCALE GENOMIC DNA]</scope>
    <source>
        <strain evidence="3">JA-25</strain>
    </source>
</reference>
<organism evidence="2 3">
    <name type="scientific">Fibrivirga algicola</name>
    <dbReference type="NCBI Taxonomy" id="2950420"/>
    <lineage>
        <taxon>Bacteria</taxon>
        <taxon>Pseudomonadati</taxon>
        <taxon>Bacteroidota</taxon>
        <taxon>Cytophagia</taxon>
        <taxon>Cytophagales</taxon>
        <taxon>Spirosomataceae</taxon>
        <taxon>Fibrivirga</taxon>
    </lineage>
</organism>
<comment type="caution">
    <text evidence="2">The sequence shown here is derived from an EMBL/GenBank/DDBJ whole genome shotgun (WGS) entry which is preliminary data.</text>
</comment>
<feature type="region of interest" description="Disordered" evidence="1">
    <location>
        <begin position="27"/>
        <end position="54"/>
    </location>
</feature>
<evidence type="ECO:0000313" key="3">
    <source>
        <dbReference type="Proteomes" id="UP000606008"/>
    </source>
</evidence>
<gene>
    <name evidence="2" type="ORF">F7231_04140</name>
</gene>
<proteinExistence type="predicted"/>
<reference evidence="3" key="2">
    <citation type="submission" date="2023-07" db="EMBL/GenBank/DDBJ databases">
        <authorList>
            <person name="Jung D.-H."/>
        </authorList>
    </citation>
    <scope>NUCLEOTIDE SEQUENCE [LARGE SCALE GENOMIC DNA]</scope>
    <source>
        <strain evidence="3">JA-25</strain>
    </source>
</reference>
<evidence type="ECO:0000256" key="1">
    <source>
        <dbReference type="SAM" id="MobiDB-lite"/>
    </source>
</evidence>
<protein>
    <submittedName>
        <fullName evidence="2">DUF5131 family protein</fullName>
    </submittedName>
</protein>
<name>A0ABX0QB97_9BACT</name>
<dbReference type="InterPro" id="IPR011101">
    <property type="entry name" value="DUF5131"/>
</dbReference>
<feature type="compositionally biased region" description="Basic residues" evidence="1">
    <location>
        <begin position="43"/>
        <end position="54"/>
    </location>
</feature>
<evidence type="ECO:0000313" key="2">
    <source>
        <dbReference type="EMBL" id="NID09349.1"/>
    </source>
</evidence>
<accession>A0ABX0QB97</accession>
<sequence>MIWKPRVRSRQPAIKRRLNSLIAKPTPTIATSTLPKSPEEARRKKRRYRTASQRHRVVGRHLPQRNPLPHPPTGTTVGRCNSLKPMALNSNISWTDHTWNIARGCHKVYDTHPTTKQKVSECEFCYMYRGADGLFAFDAQTVAQTSTKSGGAFKMPLRLPKVQAKIFTSSLTDFWHKDIDSFRLEALAIIMRTPYLTYQILTKRPQNIRKALELAHTQACNLSSNDSGMLNLAYWLGLWLEGKPPVNVWLGTSAGYQHTADKRIPHLLSVPAAKYFVSAEPLLESVSLAPYLPNLDWVIVGGESGNETGFYKYRPCELKWIENLVDECYVADVACWVKQTGTYLAKAIGINDGQDRHGTNPNMWPPTIRFQQFPK</sequence>